<dbReference type="CDD" id="cd19499">
    <property type="entry name" value="RecA-like_ClpB_Hsp104-like"/>
    <property type="match status" value="1"/>
</dbReference>
<dbReference type="SUPFAM" id="SSF81923">
    <property type="entry name" value="Double Clp-N motif"/>
    <property type="match status" value="1"/>
</dbReference>
<dbReference type="SUPFAM" id="SSF52540">
    <property type="entry name" value="P-loop containing nucleoside triphosphate hydrolases"/>
    <property type="match status" value="2"/>
</dbReference>
<proteinExistence type="predicted"/>
<feature type="domain" description="UVR" evidence="7">
    <location>
        <begin position="425"/>
        <end position="460"/>
    </location>
</feature>
<comment type="caution">
    <text evidence="9">The sequence shown here is derived from an EMBL/GenBank/DDBJ whole genome shotgun (WGS) entry which is preliminary data.</text>
</comment>
<evidence type="ECO:0000256" key="5">
    <source>
        <dbReference type="PROSITE-ProRule" id="PRU01251"/>
    </source>
</evidence>
<dbReference type="GO" id="GO:0008233">
    <property type="term" value="F:peptidase activity"/>
    <property type="evidence" value="ECO:0007669"/>
    <property type="project" value="UniProtKB-KW"/>
</dbReference>
<evidence type="ECO:0000313" key="9">
    <source>
        <dbReference type="EMBL" id="GAA4806389.1"/>
    </source>
</evidence>
<evidence type="ECO:0000256" key="4">
    <source>
        <dbReference type="ARBA" id="ARBA00023186"/>
    </source>
</evidence>
<keyword evidence="9" id="KW-0378">Hydrolase</keyword>
<dbReference type="PANTHER" id="PTHR11638">
    <property type="entry name" value="ATP-DEPENDENT CLP PROTEASE"/>
    <property type="match status" value="1"/>
</dbReference>
<dbReference type="EMBL" id="BAABKQ010000001">
    <property type="protein sequence ID" value="GAA4806389.1"/>
    <property type="molecule type" value="Genomic_DNA"/>
</dbReference>
<keyword evidence="1 5" id="KW-0677">Repeat</keyword>
<dbReference type="InterPro" id="IPR001943">
    <property type="entry name" value="UVR_dom"/>
</dbReference>
<dbReference type="InterPro" id="IPR003959">
    <property type="entry name" value="ATPase_AAA_core"/>
</dbReference>
<evidence type="ECO:0000256" key="6">
    <source>
        <dbReference type="SAM" id="MobiDB-lite"/>
    </source>
</evidence>
<evidence type="ECO:0000259" key="7">
    <source>
        <dbReference type="PROSITE" id="PS50151"/>
    </source>
</evidence>
<evidence type="ECO:0000256" key="3">
    <source>
        <dbReference type="ARBA" id="ARBA00022840"/>
    </source>
</evidence>
<keyword evidence="9" id="KW-0645">Protease</keyword>
<dbReference type="InterPro" id="IPR019489">
    <property type="entry name" value="Clp_ATPase_C"/>
</dbReference>
<reference evidence="10" key="1">
    <citation type="journal article" date="2019" name="Int. J. Syst. Evol. Microbiol.">
        <title>The Global Catalogue of Microorganisms (GCM) 10K type strain sequencing project: providing services to taxonomists for standard genome sequencing and annotation.</title>
        <authorList>
            <consortium name="The Broad Institute Genomics Platform"/>
            <consortium name="The Broad Institute Genome Sequencing Center for Infectious Disease"/>
            <person name="Wu L."/>
            <person name="Ma J."/>
        </authorList>
    </citation>
    <scope>NUCLEOTIDE SEQUENCE [LARGE SCALE GENOMIC DNA]</scope>
    <source>
        <strain evidence="10">JCM 18542</strain>
    </source>
</reference>
<keyword evidence="3 9" id="KW-0067">ATP-binding</keyword>
<dbReference type="InterPro" id="IPR036628">
    <property type="entry name" value="Clp_N_dom_sf"/>
</dbReference>
<dbReference type="InterPro" id="IPR050130">
    <property type="entry name" value="ClpA_ClpB"/>
</dbReference>
<dbReference type="CDD" id="cd00009">
    <property type="entry name" value="AAA"/>
    <property type="match status" value="1"/>
</dbReference>
<dbReference type="GO" id="GO:0005524">
    <property type="term" value="F:ATP binding"/>
    <property type="evidence" value="ECO:0007669"/>
    <property type="project" value="UniProtKB-KW"/>
</dbReference>
<dbReference type="Pfam" id="PF00004">
    <property type="entry name" value="AAA"/>
    <property type="match status" value="1"/>
</dbReference>
<keyword evidence="4" id="KW-0143">Chaperone</keyword>
<dbReference type="Pfam" id="PF07724">
    <property type="entry name" value="AAA_2"/>
    <property type="match status" value="1"/>
</dbReference>
<dbReference type="PRINTS" id="PR00300">
    <property type="entry name" value="CLPPROTEASEA"/>
</dbReference>
<feature type="compositionally biased region" description="Pro residues" evidence="6">
    <location>
        <begin position="958"/>
        <end position="969"/>
    </location>
</feature>
<dbReference type="Pfam" id="PF10431">
    <property type="entry name" value="ClpB_D2-small"/>
    <property type="match status" value="1"/>
</dbReference>
<evidence type="ECO:0000313" key="10">
    <source>
        <dbReference type="Proteomes" id="UP001500839"/>
    </source>
</evidence>
<dbReference type="InterPro" id="IPR027417">
    <property type="entry name" value="P-loop_NTPase"/>
</dbReference>
<dbReference type="Gene3D" id="1.10.1780.10">
    <property type="entry name" value="Clp, N-terminal domain"/>
    <property type="match status" value="1"/>
</dbReference>
<evidence type="ECO:0000256" key="2">
    <source>
        <dbReference type="ARBA" id="ARBA00022741"/>
    </source>
</evidence>
<dbReference type="InterPro" id="IPR018368">
    <property type="entry name" value="ClpA/B_CS1"/>
</dbReference>
<protein>
    <submittedName>
        <fullName evidence="9">ATP-dependent protease ATP-binding subunit ClpC</fullName>
    </submittedName>
</protein>
<evidence type="ECO:0000256" key="1">
    <source>
        <dbReference type="ARBA" id="ARBA00022737"/>
    </source>
</evidence>
<gene>
    <name evidence="9" type="primary">clpC1</name>
    <name evidence="9" type="ORF">GCM10023353_06910</name>
</gene>
<dbReference type="SMART" id="SM00382">
    <property type="entry name" value="AAA"/>
    <property type="match status" value="2"/>
</dbReference>
<dbReference type="SMART" id="SM01086">
    <property type="entry name" value="ClpB_D2-small"/>
    <property type="match status" value="1"/>
</dbReference>
<dbReference type="Gene3D" id="1.10.8.60">
    <property type="match status" value="2"/>
</dbReference>
<dbReference type="InterPro" id="IPR004176">
    <property type="entry name" value="Clp_R_N"/>
</dbReference>
<dbReference type="InterPro" id="IPR003593">
    <property type="entry name" value="AAA+_ATPase"/>
</dbReference>
<dbReference type="PROSITE" id="PS00870">
    <property type="entry name" value="CLPAB_1"/>
    <property type="match status" value="1"/>
</dbReference>
<keyword evidence="10" id="KW-1185">Reference proteome</keyword>
<name>A0ABP9C7Y5_9ACTN</name>
<dbReference type="Proteomes" id="UP001500839">
    <property type="component" value="Unassembled WGS sequence"/>
</dbReference>
<feature type="region of interest" description="Disordered" evidence="6">
    <location>
        <begin position="919"/>
        <end position="969"/>
    </location>
</feature>
<dbReference type="InterPro" id="IPR041546">
    <property type="entry name" value="ClpA/ClpB_AAA_lid"/>
</dbReference>
<evidence type="ECO:0000259" key="8">
    <source>
        <dbReference type="PROSITE" id="PS51903"/>
    </source>
</evidence>
<dbReference type="PROSITE" id="PS51903">
    <property type="entry name" value="CLP_R"/>
    <property type="match status" value="1"/>
</dbReference>
<dbReference type="Gene3D" id="3.40.50.300">
    <property type="entry name" value="P-loop containing nucleotide triphosphate hydrolases"/>
    <property type="match status" value="2"/>
</dbReference>
<feature type="compositionally biased region" description="Low complexity" evidence="6">
    <location>
        <begin position="938"/>
        <end position="950"/>
    </location>
</feature>
<organism evidence="9 10">
    <name type="scientific">Tomitella cavernea</name>
    <dbReference type="NCBI Taxonomy" id="1387982"/>
    <lineage>
        <taxon>Bacteria</taxon>
        <taxon>Bacillati</taxon>
        <taxon>Actinomycetota</taxon>
        <taxon>Actinomycetes</taxon>
        <taxon>Mycobacteriales</taxon>
        <taxon>Tomitella</taxon>
    </lineage>
</organism>
<dbReference type="InterPro" id="IPR001270">
    <property type="entry name" value="ClpA/B"/>
</dbReference>
<dbReference type="Pfam" id="PF02861">
    <property type="entry name" value="Clp_N"/>
    <property type="match status" value="1"/>
</dbReference>
<dbReference type="PANTHER" id="PTHR11638:SF18">
    <property type="entry name" value="HEAT SHOCK PROTEIN 104"/>
    <property type="match status" value="1"/>
</dbReference>
<dbReference type="PROSITE" id="PS50151">
    <property type="entry name" value="UVR"/>
    <property type="match status" value="1"/>
</dbReference>
<feature type="domain" description="Clp R" evidence="8">
    <location>
        <begin position="2"/>
        <end position="144"/>
    </location>
</feature>
<dbReference type="Gene3D" id="4.10.860.10">
    <property type="entry name" value="UVR domain"/>
    <property type="match status" value="1"/>
</dbReference>
<keyword evidence="2" id="KW-0547">Nucleotide-binding</keyword>
<sequence length="969" mass="107011">MFERFTDRARRVVVLAQEEARMLNHNYIGTEHILLGLIHEGEGVAAKALESLGISLEGVRSQVEEIIGQGQQAPSGHIPFTPRAKKVLELSLREALQLGHNYIGTEHILLGLIREGEGVAAQVLVKLGADLNRVRQQVIQLLSGYQGKEGAEAATGGRSSESGTPSTSLVLDQFGRNLTQAATDGKLDPVIGRAKEIERVMQVLSRRTKNNPVLIGEPGVGKTAVAEGLAQAIVAGDVPETLKDKQLYTLDLGSLVAGSRYRGDFEERLKKVLKEINTRGDIILFIDELHTLVGAGAAEGAIDAASILKPKLARGELQTIGATTLDEYRKYIEKDAALERRFQPVQVGEPSVEHTIEILKGLRDRYEAHHRVSISDSALAAAATLADRYISDRFLPDKAIDLIDEAGARMRIRRMTAPPDLRAFDDRIADVRREKESAIDGQDFEKAASLRDQEKQLIQQRADREKQWRSGDLDVVSEVDDQEIAEVLGSWTGIPVFKLTEEETSRLLRMEDELHKRIIGQKDAVAAVSKAIRRTRAGLKDPKRPSGSFIFAGPSGVGKTELSKALAAFLFGDDDALIQIDMGEFHDRFTASRLFGAPPGYVGYEEGGQLTEKVRRKPFSVVLFDEIEKAHQEIYNTLLQVLEDGRLTDGQGRLVDFKNTVLIFTSNLGTSDISKAVGLGFTSNDAEQDNYERMKLKVNDELKKHFRPEFLNRIDDIIVFHQLTRDQIIEMVDLMITRLETQMAAKDMAIELTDKAKSLLAKRGFDPVLGARPLRRTIQREIEDQLSEKILFGEVGPGEIVLVDVDGWDGEGSGDKATFTFTGQPRPEALPDTPEGALAGAGRRGAVLAVRRRQVRRRVGAEAKNLITDGDLLRRVVTLFAWAAMMGVARIRMRITRPGCGGRTARPGRDALHREDVRCPSAAHTPSGPAHSRRARARWSSPVPGSAPSRPRFRRARPTPPMAPPVRRR</sequence>
<dbReference type="GO" id="GO:0006508">
    <property type="term" value="P:proteolysis"/>
    <property type="evidence" value="ECO:0007669"/>
    <property type="project" value="UniProtKB-KW"/>
</dbReference>
<accession>A0ABP9C7Y5</accession>
<dbReference type="Pfam" id="PF17871">
    <property type="entry name" value="AAA_lid_9"/>
    <property type="match status" value="1"/>
</dbReference>